<sequence>MAQLTRRQPESCSTTTKETCSYPSCACGNDPTKNRANCGSTTCSCSSCGCKPGECKC</sequence>
<protein>
    <recommendedName>
        <fullName evidence="4">Metallothionein</fullName>
    </recommendedName>
</protein>
<accession>A0A284RC06</accession>
<gene>
    <name evidence="2" type="ORF">ARMOST_09629</name>
</gene>
<evidence type="ECO:0000313" key="3">
    <source>
        <dbReference type="Proteomes" id="UP000219338"/>
    </source>
</evidence>
<keyword evidence="3" id="KW-1185">Reference proteome</keyword>
<evidence type="ECO:0008006" key="4">
    <source>
        <dbReference type="Google" id="ProtNLM"/>
    </source>
</evidence>
<evidence type="ECO:0000256" key="1">
    <source>
        <dbReference type="SAM" id="MobiDB-lite"/>
    </source>
</evidence>
<name>A0A284RC06_ARMOS</name>
<organism evidence="2 3">
    <name type="scientific">Armillaria ostoyae</name>
    <name type="common">Armillaria root rot fungus</name>
    <dbReference type="NCBI Taxonomy" id="47428"/>
    <lineage>
        <taxon>Eukaryota</taxon>
        <taxon>Fungi</taxon>
        <taxon>Dikarya</taxon>
        <taxon>Basidiomycota</taxon>
        <taxon>Agaricomycotina</taxon>
        <taxon>Agaricomycetes</taxon>
        <taxon>Agaricomycetidae</taxon>
        <taxon>Agaricales</taxon>
        <taxon>Marasmiineae</taxon>
        <taxon>Physalacriaceae</taxon>
        <taxon>Armillaria</taxon>
    </lineage>
</organism>
<feature type="compositionally biased region" description="Low complexity" evidence="1">
    <location>
        <begin position="10"/>
        <end position="21"/>
    </location>
</feature>
<dbReference type="Proteomes" id="UP000219338">
    <property type="component" value="Unassembled WGS sequence"/>
</dbReference>
<feature type="region of interest" description="Disordered" evidence="1">
    <location>
        <begin position="1"/>
        <end position="21"/>
    </location>
</feature>
<dbReference type="EMBL" id="FUEG01000007">
    <property type="protein sequence ID" value="SJL06293.1"/>
    <property type="molecule type" value="Genomic_DNA"/>
</dbReference>
<evidence type="ECO:0000313" key="2">
    <source>
        <dbReference type="EMBL" id="SJL06293.1"/>
    </source>
</evidence>
<reference evidence="3" key="1">
    <citation type="journal article" date="2017" name="Nat. Ecol. Evol.">
        <title>Genome expansion and lineage-specific genetic innovations in the forest pathogenic fungi Armillaria.</title>
        <authorList>
            <person name="Sipos G."/>
            <person name="Prasanna A.N."/>
            <person name="Walter M.C."/>
            <person name="O'Connor E."/>
            <person name="Balint B."/>
            <person name="Krizsan K."/>
            <person name="Kiss B."/>
            <person name="Hess J."/>
            <person name="Varga T."/>
            <person name="Slot J."/>
            <person name="Riley R."/>
            <person name="Boka B."/>
            <person name="Rigling D."/>
            <person name="Barry K."/>
            <person name="Lee J."/>
            <person name="Mihaltcheva S."/>
            <person name="LaButti K."/>
            <person name="Lipzen A."/>
            <person name="Waldron R."/>
            <person name="Moloney N.M."/>
            <person name="Sperisen C."/>
            <person name="Kredics L."/>
            <person name="Vagvoelgyi C."/>
            <person name="Patrignani A."/>
            <person name="Fitzpatrick D."/>
            <person name="Nagy I."/>
            <person name="Doyle S."/>
            <person name="Anderson J.B."/>
            <person name="Grigoriev I.V."/>
            <person name="Gueldener U."/>
            <person name="Muensterkoetter M."/>
            <person name="Nagy L.G."/>
        </authorList>
    </citation>
    <scope>NUCLEOTIDE SEQUENCE [LARGE SCALE GENOMIC DNA]</scope>
    <source>
        <strain evidence="3">C18/9</strain>
    </source>
</reference>
<dbReference type="OMA" id="CACGNDP"/>
<proteinExistence type="predicted"/>
<dbReference type="AlphaFoldDB" id="A0A284RC06"/>